<accession>A0ABQ0FKU9</accession>
<sequence>MGTLGGVGRGQVIKLPCYNRGIAEVENVLGCERGTLLRHR</sequence>
<evidence type="ECO:0000313" key="1">
    <source>
        <dbReference type="EMBL" id="GAB1299854.1"/>
    </source>
</evidence>
<organism evidence="1 2">
    <name type="scientific">Apodemus speciosus</name>
    <name type="common">Large Japanese field mouse</name>
    <dbReference type="NCBI Taxonomy" id="105296"/>
    <lineage>
        <taxon>Eukaryota</taxon>
        <taxon>Metazoa</taxon>
        <taxon>Chordata</taxon>
        <taxon>Craniata</taxon>
        <taxon>Vertebrata</taxon>
        <taxon>Euteleostomi</taxon>
        <taxon>Mammalia</taxon>
        <taxon>Eutheria</taxon>
        <taxon>Euarchontoglires</taxon>
        <taxon>Glires</taxon>
        <taxon>Rodentia</taxon>
        <taxon>Myomorpha</taxon>
        <taxon>Muroidea</taxon>
        <taxon>Muridae</taxon>
        <taxon>Murinae</taxon>
        <taxon>Apodemus</taxon>
    </lineage>
</organism>
<evidence type="ECO:0000313" key="2">
    <source>
        <dbReference type="Proteomes" id="UP001623349"/>
    </source>
</evidence>
<gene>
    <name evidence="1" type="ORF">APTSU1_001509100</name>
</gene>
<comment type="caution">
    <text evidence="1">The sequence shown here is derived from an EMBL/GenBank/DDBJ whole genome shotgun (WGS) entry which is preliminary data.</text>
</comment>
<dbReference type="EMBL" id="BAAFST010000015">
    <property type="protein sequence ID" value="GAB1299854.1"/>
    <property type="molecule type" value="Genomic_DNA"/>
</dbReference>
<name>A0ABQ0FKU9_APOSI</name>
<reference evidence="1 2" key="1">
    <citation type="submission" date="2024-08" db="EMBL/GenBank/DDBJ databases">
        <title>The draft genome of Apodemus speciosus.</title>
        <authorList>
            <person name="Nabeshima K."/>
            <person name="Suzuki S."/>
            <person name="Onuma M."/>
        </authorList>
    </citation>
    <scope>NUCLEOTIDE SEQUENCE [LARGE SCALE GENOMIC DNA]</scope>
    <source>
        <strain evidence="1">IB14-021</strain>
    </source>
</reference>
<protein>
    <submittedName>
        <fullName evidence="1">Uncharacterized protein</fullName>
    </submittedName>
</protein>
<dbReference type="Proteomes" id="UP001623349">
    <property type="component" value="Unassembled WGS sequence"/>
</dbReference>
<proteinExistence type="predicted"/>
<keyword evidence="2" id="KW-1185">Reference proteome</keyword>